<reference evidence="1 2" key="1">
    <citation type="submission" date="2018-05" db="EMBL/GenBank/DDBJ databases">
        <title>Coraliomargarita sinensis sp. nov., isolated from a marine solar saltern.</title>
        <authorList>
            <person name="Zhou L.Y."/>
        </authorList>
    </citation>
    <scope>NUCLEOTIDE SEQUENCE [LARGE SCALE GENOMIC DNA]</scope>
    <source>
        <strain evidence="1 2">WN38</strain>
    </source>
</reference>
<dbReference type="Proteomes" id="UP000247099">
    <property type="component" value="Unassembled WGS sequence"/>
</dbReference>
<comment type="caution">
    <text evidence="1">The sequence shown here is derived from an EMBL/GenBank/DDBJ whole genome shotgun (WGS) entry which is preliminary data.</text>
</comment>
<organism evidence="1 2">
    <name type="scientific">Coraliomargarita sinensis</name>
    <dbReference type="NCBI Taxonomy" id="2174842"/>
    <lineage>
        <taxon>Bacteria</taxon>
        <taxon>Pseudomonadati</taxon>
        <taxon>Verrucomicrobiota</taxon>
        <taxon>Opitutia</taxon>
        <taxon>Puniceicoccales</taxon>
        <taxon>Coraliomargaritaceae</taxon>
        <taxon>Coraliomargarita</taxon>
    </lineage>
</organism>
<keyword evidence="2" id="KW-1185">Reference proteome</keyword>
<dbReference type="InterPro" id="IPR014717">
    <property type="entry name" value="Transl_elong_EF1B/ribsomal_bS6"/>
</dbReference>
<dbReference type="AlphaFoldDB" id="A0A317ZFM5"/>
<dbReference type="InParanoid" id="A0A317ZFM5"/>
<dbReference type="EMBL" id="QHJQ01000014">
    <property type="protein sequence ID" value="PXA02983.1"/>
    <property type="molecule type" value="Genomic_DNA"/>
</dbReference>
<protein>
    <submittedName>
        <fullName evidence="1">Uncharacterized protein</fullName>
    </submittedName>
</protein>
<evidence type="ECO:0000313" key="2">
    <source>
        <dbReference type="Proteomes" id="UP000247099"/>
    </source>
</evidence>
<name>A0A317ZFM5_9BACT</name>
<accession>A0A317ZFM5</accession>
<proteinExistence type="predicted"/>
<evidence type="ECO:0000313" key="1">
    <source>
        <dbReference type="EMBL" id="PXA02983.1"/>
    </source>
</evidence>
<sequence length="157" mass="18076">MRGGVASELSIKESDLNSRIRTIDQNLKNSKNLEQDTEDLKVVVDKMNSLLFDRYERAINISFFYEFEDKADVVISNISQLPAPDPIYAEKGPRKLDLHSTLVYNITLSGSFSNVLRFFYELDRAEPLIRVADFQVSRNKLEEVDARLRVLVMAEKD</sequence>
<dbReference type="Gene3D" id="3.30.70.60">
    <property type="match status" value="1"/>
</dbReference>
<gene>
    <name evidence="1" type="ORF">DDZ13_14445</name>
</gene>